<dbReference type="EMBL" id="FTNI01000048">
    <property type="protein sequence ID" value="SIS23821.1"/>
    <property type="molecule type" value="Genomic_DNA"/>
</dbReference>
<dbReference type="Proteomes" id="UP000186096">
    <property type="component" value="Unassembled WGS sequence"/>
</dbReference>
<accession>A0A1N7HGG6</accession>
<dbReference type="Gene3D" id="3.90.660.50">
    <property type="match status" value="1"/>
</dbReference>
<dbReference type="InterPro" id="IPR036188">
    <property type="entry name" value="FAD/NAD-bd_sf"/>
</dbReference>
<dbReference type="Pfam" id="PF13450">
    <property type="entry name" value="NAD_binding_8"/>
    <property type="match status" value="1"/>
</dbReference>
<proteinExistence type="predicted"/>
<organism evidence="1 2">
    <name type="scientific">Microbispora rosea</name>
    <dbReference type="NCBI Taxonomy" id="58117"/>
    <lineage>
        <taxon>Bacteria</taxon>
        <taxon>Bacillati</taxon>
        <taxon>Actinomycetota</taxon>
        <taxon>Actinomycetes</taxon>
        <taxon>Streptosporangiales</taxon>
        <taxon>Streptosporangiaceae</taxon>
        <taxon>Microbispora</taxon>
    </lineage>
</organism>
<keyword evidence="2" id="KW-1185">Reference proteome</keyword>
<dbReference type="OrthoDB" id="833207at2"/>
<dbReference type="SUPFAM" id="SSF51905">
    <property type="entry name" value="FAD/NAD(P)-binding domain"/>
    <property type="match status" value="1"/>
</dbReference>
<dbReference type="STRING" id="58117.SAMN05421833_14816"/>
<reference evidence="2" key="1">
    <citation type="submission" date="2017-01" db="EMBL/GenBank/DDBJ databases">
        <authorList>
            <person name="Varghese N."/>
            <person name="Submissions S."/>
        </authorList>
    </citation>
    <scope>NUCLEOTIDE SEQUENCE [LARGE SCALE GENOMIC DNA]</scope>
    <source>
        <strain evidence="2">ATCC 12950</strain>
    </source>
</reference>
<sequence>MSDTYDGLIIGAGQHGLILGTYLSKLGLKIAVLERRLQYGGGLSTIEPGPPGFYQNPHSINHFNITETPWYKDLGLSATVDYVTPQYEFAQPHLDGSSLVISRDAEETIASIAQFSKKDAETFREWNRRSEKISNAIFLAERYSEPLAEAERVALLEKSEIGRDFLQIIERQPLDLVKELFENEKVQLLMLFKLSLFGTVLYDAVSEKSPMGAAVRGFDLSAGYQVCVGGSWNLARGLMEQFIRAGGTFINKAEAARIVVDGGRATGIELTDGRSFKARQFVASCIDVPQTWNKLVGRDQLPAEYLKKIDNFKQTAWGLFGVHLALKEAPRYVGSDTNPALHKSLKYNVGAETMEDLFGLHQQVAEGRIPDLVSFGTGNITAFDPSQAPEGGSTAYAWYAMPYAPGGDPENIEPVKEEITRKVIDKWREYAPNLTDDNIVHAWTYTPNDYTKEITNMVEGDIFVGSFGGDQSMWNHFGYRTPISNLYMAGSPTHPGGAISGGAGYIVSRIIAEDLGLTPWWTPIDVRAAMEEAARQSPAAPTV</sequence>
<evidence type="ECO:0000313" key="1">
    <source>
        <dbReference type="EMBL" id="SIS23821.1"/>
    </source>
</evidence>
<dbReference type="PANTHER" id="PTHR10668:SF103">
    <property type="entry name" value="PYRIDINE NUCLEOTIDE-DISULFIDE OXIDOREDUCTASE DOMAIN-CONTAINING PROTEIN 2"/>
    <property type="match status" value="1"/>
</dbReference>
<gene>
    <name evidence="1" type="ORF">SAMN05421833_14816</name>
</gene>
<dbReference type="AlphaFoldDB" id="A0A1N7HGG6"/>
<dbReference type="Gene3D" id="3.50.50.60">
    <property type="entry name" value="FAD/NAD(P)-binding domain"/>
    <property type="match status" value="2"/>
</dbReference>
<name>A0A1N7HGG6_9ACTN</name>
<dbReference type="RefSeq" id="WP_076442910.1">
    <property type="nucleotide sequence ID" value="NZ_FTNI01000048.1"/>
</dbReference>
<dbReference type="GO" id="GO:0016491">
    <property type="term" value="F:oxidoreductase activity"/>
    <property type="evidence" value="ECO:0007669"/>
    <property type="project" value="InterPro"/>
</dbReference>
<dbReference type="GeneID" id="97499821"/>
<dbReference type="PANTHER" id="PTHR10668">
    <property type="entry name" value="PHYTOENE DEHYDROGENASE"/>
    <property type="match status" value="1"/>
</dbReference>
<protein>
    <submittedName>
        <fullName evidence="1">Phytoene dehydrogenase-related protein</fullName>
    </submittedName>
</protein>
<evidence type="ECO:0000313" key="2">
    <source>
        <dbReference type="Proteomes" id="UP000186096"/>
    </source>
</evidence>